<dbReference type="GO" id="GO:0008422">
    <property type="term" value="F:beta-glucosidase activity"/>
    <property type="evidence" value="ECO:0007669"/>
    <property type="project" value="TreeGrafter"/>
</dbReference>
<dbReference type="PANTHER" id="PTHR10353:SF137">
    <property type="entry name" value="MYROSINASE 3-RELATED"/>
    <property type="match status" value="1"/>
</dbReference>
<dbReference type="GO" id="GO:0005975">
    <property type="term" value="P:carbohydrate metabolic process"/>
    <property type="evidence" value="ECO:0007669"/>
    <property type="project" value="InterPro"/>
</dbReference>
<reference evidence="5" key="1">
    <citation type="submission" date="2020-06" db="EMBL/GenBank/DDBJ databases">
        <authorList>
            <person name="Li T."/>
            <person name="Hu X."/>
            <person name="Zhang T."/>
            <person name="Song X."/>
            <person name="Zhang H."/>
            <person name="Dai N."/>
            <person name="Sheng W."/>
            <person name="Hou X."/>
            <person name="Wei L."/>
        </authorList>
    </citation>
    <scope>NUCLEOTIDE SEQUENCE</scope>
    <source>
        <strain evidence="5">KEN8</strain>
        <tissue evidence="5">Leaf</tissue>
    </source>
</reference>
<evidence type="ECO:0000256" key="4">
    <source>
        <dbReference type="RuleBase" id="RU003690"/>
    </source>
</evidence>
<keyword evidence="2" id="KW-0378">Hydrolase</keyword>
<keyword evidence="3" id="KW-0326">Glycosidase</keyword>
<accession>A0AAW2NHM1</accession>
<gene>
    <name evidence="5" type="ORF">Scaly_1933400</name>
</gene>
<name>A0AAW2NHM1_9LAMI</name>
<evidence type="ECO:0000313" key="5">
    <source>
        <dbReference type="EMBL" id="KAL0342708.1"/>
    </source>
</evidence>
<dbReference type="SUPFAM" id="SSF51445">
    <property type="entry name" value="(Trans)glycosidases"/>
    <property type="match status" value="1"/>
</dbReference>
<sequence>MFAKSGTLNAAPKKTFKTTVVEGAATEGGRGISVWDDLTLRTPNMIHDGSNGNVACDMYHRYKEDIKLMKQMGFDSYRFSISWSRVLPGGRTFAGINKEGINYYNDVINTVIANG</sequence>
<evidence type="ECO:0000256" key="3">
    <source>
        <dbReference type="ARBA" id="ARBA00023295"/>
    </source>
</evidence>
<dbReference type="PANTHER" id="PTHR10353">
    <property type="entry name" value="GLYCOSYL HYDROLASE"/>
    <property type="match status" value="1"/>
</dbReference>
<comment type="similarity">
    <text evidence="1 4">Belongs to the glycosyl hydrolase 1 family.</text>
</comment>
<dbReference type="InterPro" id="IPR001360">
    <property type="entry name" value="Glyco_hydro_1"/>
</dbReference>
<organism evidence="5">
    <name type="scientific">Sesamum calycinum</name>
    <dbReference type="NCBI Taxonomy" id="2727403"/>
    <lineage>
        <taxon>Eukaryota</taxon>
        <taxon>Viridiplantae</taxon>
        <taxon>Streptophyta</taxon>
        <taxon>Embryophyta</taxon>
        <taxon>Tracheophyta</taxon>
        <taxon>Spermatophyta</taxon>
        <taxon>Magnoliopsida</taxon>
        <taxon>eudicotyledons</taxon>
        <taxon>Gunneridae</taxon>
        <taxon>Pentapetalae</taxon>
        <taxon>asterids</taxon>
        <taxon>lamiids</taxon>
        <taxon>Lamiales</taxon>
        <taxon>Pedaliaceae</taxon>
        <taxon>Sesamum</taxon>
    </lineage>
</organism>
<dbReference type="Gene3D" id="3.20.20.80">
    <property type="entry name" value="Glycosidases"/>
    <property type="match status" value="1"/>
</dbReference>
<comment type="caution">
    <text evidence="5">The sequence shown here is derived from an EMBL/GenBank/DDBJ whole genome shotgun (WGS) entry which is preliminary data.</text>
</comment>
<evidence type="ECO:0000256" key="1">
    <source>
        <dbReference type="ARBA" id="ARBA00010838"/>
    </source>
</evidence>
<reference evidence="5" key="2">
    <citation type="journal article" date="2024" name="Plant">
        <title>Genomic evolution and insights into agronomic trait innovations of Sesamum species.</title>
        <authorList>
            <person name="Miao H."/>
            <person name="Wang L."/>
            <person name="Qu L."/>
            <person name="Liu H."/>
            <person name="Sun Y."/>
            <person name="Le M."/>
            <person name="Wang Q."/>
            <person name="Wei S."/>
            <person name="Zheng Y."/>
            <person name="Lin W."/>
            <person name="Duan Y."/>
            <person name="Cao H."/>
            <person name="Xiong S."/>
            <person name="Wang X."/>
            <person name="Wei L."/>
            <person name="Li C."/>
            <person name="Ma Q."/>
            <person name="Ju M."/>
            <person name="Zhao R."/>
            <person name="Li G."/>
            <person name="Mu C."/>
            <person name="Tian Q."/>
            <person name="Mei H."/>
            <person name="Zhang T."/>
            <person name="Gao T."/>
            <person name="Zhang H."/>
        </authorList>
    </citation>
    <scope>NUCLEOTIDE SEQUENCE</scope>
    <source>
        <strain evidence="5">KEN8</strain>
    </source>
</reference>
<evidence type="ECO:0000256" key="2">
    <source>
        <dbReference type="ARBA" id="ARBA00022801"/>
    </source>
</evidence>
<dbReference type="Pfam" id="PF00232">
    <property type="entry name" value="Glyco_hydro_1"/>
    <property type="match status" value="1"/>
</dbReference>
<proteinExistence type="inferred from homology"/>
<protein>
    <submittedName>
        <fullName evidence="5">Raucaffricine-O-beta-D-glucosidase</fullName>
    </submittedName>
</protein>
<dbReference type="AlphaFoldDB" id="A0AAW2NHM1"/>
<dbReference type="InterPro" id="IPR017853">
    <property type="entry name" value="GH"/>
</dbReference>
<dbReference type="EMBL" id="JACGWM010000011">
    <property type="protein sequence ID" value="KAL0342708.1"/>
    <property type="molecule type" value="Genomic_DNA"/>
</dbReference>